<feature type="region of interest" description="Disordered" evidence="1">
    <location>
        <begin position="49"/>
        <end position="68"/>
    </location>
</feature>
<keyword evidence="2" id="KW-0732">Signal</keyword>
<sequence>MLFLTLWLFLSETVSALPLQCGANNSSSSLVSFETECVVSSELITYSNDASEDGDSDGPLPHFGINETTTKDSSYRVHKFDDGSTVSTRRFASENDLFKSEFWKKLQKGKDPATAMTTAIYIEDTGATLYFGPSEYRDDLEKRNPWRKPKSREVEMLEVQFGDKKKAHVTDIPVSWCVSSKLSSSGASYTQSYKWTKAITVSIDIHTSVNVYTAGAGVSAGNDDLSISLSNTGSITCNAAPGKKVQVFGSFAYAFFPFAKKRSVIFSKSRVSNGPWAKVVHGNPRLKSFGAIFFDLSSGPPNYFCVDDPNKLSCDEGSIVNNKFSDPAEGLLHVD</sequence>
<dbReference type="KEGG" id="pic:PICST_31025"/>
<accession>A3LSE4</accession>
<dbReference type="InParanoid" id="A3LSE4"/>
<dbReference type="HOGENOM" id="CLU_963674_0_0_1"/>
<dbReference type="GeneID" id="4837943"/>
<feature type="signal peptide" evidence="2">
    <location>
        <begin position="1"/>
        <end position="16"/>
    </location>
</feature>
<name>A3LSE4_PICST</name>
<feature type="chain" id="PRO_5002655524" evidence="2">
    <location>
        <begin position="17"/>
        <end position="335"/>
    </location>
</feature>
<evidence type="ECO:0000313" key="3">
    <source>
        <dbReference type="EMBL" id="ABN65887.2"/>
    </source>
</evidence>
<evidence type="ECO:0000256" key="2">
    <source>
        <dbReference type="SAM" id="SignalP"/>
    </source>
</evidence>
<protein>
    <submittedName>
        <fullName evidence="3">Uncharacterized protein</fullName>
    </submittedName>
</protein>
<proteinExistence type="predicted"/>
<dbReference type="eggNOG" id="ENOG502RQ9R">
    <property type="taxonomic scope" value="Eukaryota"/>
</dbReference>
<evidence type="ECO:0000256" key="1">
    <source>
        <dbReference type="SAM" id="MobiDB-lite"/>
    </source>
</evidence>
<dbReference type="OrthoDB" id="4026507at2759"/>
<evidence type="ECO:0000313" key="4">
    <source>
        <dbReference type="Proteomes" id="UP000002258"/>
    </source>
</evidence>
<dbReference type="RefSeq" id="XP_001383916.2">
    <property type="nucleotide sequence ID" value="XM_001383879.1"/>
</dbReference>
<dbReference type="AlphaFoldDB" id="A3LSE4"/>
<dbReference type="OMA" id="KPYCEAR"/>
<dbReference type="Proteomes" id="UP000002258">
    <property type="component" value="Chromosome 3"/>
</dbReference>
<dbReference type="EMBL" id="CP000497">
    <property type="protein sequence ID" value="ABN65887.2"/>
    <property type="molecule type" value="Genomic_DNA"/>
</dbReference>
<reference evidence="3 4" key="1">
    <citation type="journal article" date="2007" name="Nat. Biotechnol.">
        <title>Genome sequence of the lignocellulose-bioconverting and xylose-fermenting yeast Pichia stipitis.</title>
        <authorList>
            <person name="Jeffries T.W."/>
            <person name="Grigoriev I.V."/>
            <person name="Grimwood J."/>
            <person name="Laplaza J.M."/>
            <person name="Aerts A."/>
            <person name="Salamov A."/>
            <person name="Schmutz J."/>
            <person name="Lindquist E."/>
            <person name="Dehal P."/>
            <person name="Shapiro H."/>
            <person name="Jin Y.S."/>
            <person name="Passoth V."/>
            <person name="Richardson P.M."/>
        </authorList>
    </citation>
    <scope>NUCLEOTIDE SEQUENCE [LARGE SCALE GENOMIC DNA]</scope>
    <source>
        <strain evidence="4">ATCC 58785 / CBS 6054 / NBRC 10063 / NRRL Y-11545</strain>
    </source>
</reference>
<keyword evidence="4" id="KW-1185">Reference proteome</keyword>
<gene>
    <name evidence="3" type="ORF">PICST_31025</name>
</gene>
<organism evidence="3 4">
    <name type="scientific">Scheffersomyces stipitis (strain ATCC 58785 / CBS 6054 / NBRC 10063 / NRRL Y-11545)</name>
    <name type="common">Yeast</name>
    <name type="synonym">Pichia stipitis</name>
    <dbReference type="NCBI Taxonomy" id="322104"/>
    <lineage>
        <taxon>Eukaryota</taxon>
        <taxon>Fungi</taxon>
        <taxon>Dikarya</taxon>
        <taxon>Ascomycota</taxon>
        <taxon>Saccharomycotina</taxon>
        <taxon>Pichiomycetes</taxon>
        <taxon>Debaryomycetaceae</taxon>
        <taxon>Scheffersomyces</taxon>
    </lineage>
</organism>